<evidence type="ECO:0000313" key="6">
    <source>
        <dbReference type="EMBL" id="HHJ63370.1"/>
    </source>
</evidence>
<keyword evidence="3" id="KW-0520">NAD</keyword>
<reference evidence="6" key="1">
    <citation type="journal article" date="2020" name="mSystems">
        <title>Genome- and Community-Level Interaction Insights into Carbon Utilization and Element Cycling Functions of Hydrothermarchaeota in Hydrothermal Sediment.</title>
        <authorList>
            <person name="Zhou Z."/>
            <person name="Liu Y."/>
            <person name="Xu W."/>
            <person name="Pan J."/>
            <person name="Luo Z.H."/>
            <person name="Li M."/>
        </authorList>
    </citation>
    <scope>NUCLEOTIDE SEQUENCE [LARGE SCALE GENOMIC DNA]</scope>
    <source>
        <strain evidence="6">HyVt-501</strain>
    </source>
</reference>
<evidence type="ECO:0000256" key="2">
    <source>
        <dbReference type="ARBA" id="ARBA00022793"/>
    </source>
</evidence>
<keyword evidence="2" id="KW-0210">Decarboxylase</keyword>
<dbReference type="Gene3D" id="3.40.50.720">
    <property type="entry name" value="NAD(P)-binding Rossmann-like Domain"/>
    <property type="match status" value="1"/>
</dbReference>
<comment type="cofactor">
    <cofactor evidence="1">
        <name>NAD(+)</name>
        <dbReference type="ChEBI" id="CHEBI:57540"/>
    </cofactor>
</comment>
<feature type="region of interest" description="Disordered" evidence="5">
    <location>
        <begin position="1"/>
        <end position="32"/>
    </location>
</feature>
<proteinExistence type="predicted"/>
<dbReference type="GO" id="GO:0070403">
    <property type="term" value="F:NAD+ binding"/>
    <property type="evidence" value="ECO:0007669"/>
    <property type="project" value="InterPro"/>
</dbReference>
<feature type="compositionally biased region" description="Basic and acidic residues" evidence="5">
    <location>
        <begin position="14"/>
        <end position="31"/>
    </location>
</feature>
<dbReference type="SUPFAM" id="SSF51735">
    <property type="entry name" value="NAD(P)-binding Rossmann-fold domains"/>
    <property type="match status" value="1"/>
</dbReference>
<gene>
    <name evidence="6" type="ORF">ENJ61_00525</name>
</gene>
<feature type="compositionally biased region" description="Polar residues" evidence="5">
    <location>
        <begin position="1"/>
        <end position="12"/>
    </location>
</feature>
<dbReference type="GO" id="GO:0005737">
    <property type="term" value="C:cytoplasm"/>
    <property type="evidence" value="ECO:0007669"/>
    <property type="project" value="TreeGrafter"/>
</dbReference>
<accession>A0A7C5L969</accession>
<dbReference type="PANTHER" id="PTHR43078:SF6">
    <property type="entry name" value="UDP-GLUCURONIC ACID DECARBOXYLASE 1"/>
    <property type="match status" value="1"/>
</dbReference>
<dbReference type="EMBL" id="DRNB01000012">
    <property type="protein sequence ID" value="HHJ63370.1"/>
    <property type="molecule type" value="Genomic_DNA"/>
</dbReference>
<dbReference type="Proteomes" id="UP000885792">
    <property type="component" value="Unassembled WGS sequence"/>
</dbReference>
<evidence type="ECO:0000256" key="3">
    <source>
        <dbReference type="ARBA" id="ARBA00023027"/>
    </source>
</evidence>
<sequence length="65" mass="7700">LVLEVSGSTSQIVFRERPPDDPDRRRPDISKAKKILGWEPKTGVREGIRRTVEWFRRKLREEGRI</sequence>
<comment type="caution">
    <text evidence="6">The sequence shown here is derived from an EMBL/GenBank/DDBJ whole genome shotgun (WGS) entry which is preliminary data.</text>
</comment>
<keyword evidence="4" id="KW-0456">Lyase</keyword>
<name>A0A7C5L969_AQUAO</name>
<dbReference type="InterPro" id="IPR044516">
    <property type="entry name" value="UXS-like"/>
</dbReference>
<dbReference type="AlphaFoldDB" id="A0A7C5L969"/>
<dbReference type="GO" id="GO:0042732">
    <property type="term" value="P:D-xylose metabolic process"/>
    <property type="evidence" value="ECO:0007669"/>
    <property type="project" value="InterPro"/>
</dbReference>
<dbReference type="InterPro" id="IPR036291">
    <property type="entry name" value="NAD(P)-bd_dom_sf"/>
</dbReference>
<protein>
    <submittedName>
        <fullName evidence="6">SDR family NAD-dependent epimerase/dehydratase</fullName>
    </submittedName>
</protein>
<evidence type="ECO:0000256" key="1">
    <source>
        <dbReference type="ARBA" id="ARBA00001911"/>
    </source>
</evidence>
<organism evidence="6">
    <name type="scientific">Aquifex aeolicus</name>
    <dbReference type="NCBI Taxonomy" id="63363"/>
    <lineage>
        <taxon>Bacteria</taxon>
        <taxon>Pseudomonadati</taxon>
        <taxon>Aquificota</taxon>
        <taxon>Aquificia</taxon>
        <taxon>Aquificales</taxon>
        <taxon>Aquificaceae</taxon>
        <taxon>Aquifex</taxon>
    </lineage>
</organism>
<evidence type="ECO:0000256" key="4">
    <source>
        <dbReference type="ARBA" id="ARBA00023239"/>
    </source>
</evidence>
<feature type="non-terminal residue" evidence="6">
    <location>
        <position position="1"/>
    </location>
</feature>
<dbReference type="UniPathway" id="UPA00796">
    <property type="reaction ID" value="UER00771"/>
</dbReference>
<dbReference type="GO" id="GO:0048040">
    <property type="term" value="F:UDP-glucuronate decarboxylase activity"/>
    <property type="evidence" value="ECO:0007669"/>
    <property type="project" value="TreeGrafter"/>
</dbReference>
<dbReference type="GO" id="GO:0033320">
    <property type="term" value="P:UDP-D-xylose biosynthetic process"/>
    <property type="evidence" value="ECO:0007669"/>
    <property type="project" value="UniProtKB-UniPathway"/>
</dbReference>
<evidence type="ECO:0000256" key="5">
    <source>
        <dbReference type="SAM" id="MobiDB-lite"/>
    </source>
</evidence>
<dbReference type="PANTHER" id="PTHR43078">
    <property type="entry name" value="UDP-GLUCURONIC ACID DECARBOXYLASE-RELATED"/>
    <property type="match status" value="1"/>
</dbReference>